<evidence type="ECO:0000259" key="13">
    <source>
        <dbReference type="PROSITE" id="PS51910"/>
    </source>
</evidence>
<feature type="chain" id="PRO_5015326366" evidence="10">
    <location>
        <begin position="17"/>
        <end position="1188"/>
    </location>
</feature>
<dbReference type="PANTHER" id="PTHR47700:SF2">
    <property type="entry name" value="CHITINASE"/>
    <property type="match status" value="1"/>
</dbReference>
<proteinExistence type="predicted"/>
<feature type="domain" description="LysM" evidence="12">
    <location>
        <begin position="268"/>
        <end position="317"/>
    </location>
</feature>
<name>A0A2R4PI98_9ASCO</name>
<keyword evidence="8" id="KW-1015">Disulfide bond</keyword>
<evidence type="ECO:0000256" key="7">
    <source>
        <dbReference type="ARBA" id="ARBA00023326"/>
    </source>
</evidence>
<keyword evidence="4" id="KW-0146">Chitin degradation</keyword>
<comment type="caution">
    <text evidence="8">Lacks conserved residue(s) required for the propagation of feature annotation.</text>
</comment>
<reference evidence="14" key="1">
    <citation type="journal article" date="2016" name="J. Biotechnol.">
        <title>Refined Pichia pastoris reference genome sequence.</title>
        <authorList>
            <person name="Sturmberger L."/>
            <person name="Chappell T."/>
            <person name="Geier M."/>
            <person name="Krainer F."/>
            <person name="Day K.J."/>
            <person name="Vide U."/>
            <person name="Trstenjak S."/>
            <person name="Schiefer A."/>
            <person name="Richardson T."/>
            <person name="Soriaga L."/>
            <person name="Darnhofer B."/>
            <person name="Birner-Gruenberger R."/>
            <person name="Glick B.S."/>
            <person name="Tolstorukov I."/>
            <person name="Cregg J."/>
            <person name="Madden K."/>
            <person name="Glieder A."/>
        </authorList>
    </citation>
    <scope>NUCLEOTIDE SEQUENCE</scope>
    <source>
        <strain evidence="14">CBS 7435</strain>
        <plasmid evidence="14">unnamed</plasmid>
    </source>
</reference>
<dbReference type="Pfam" id="PF00187">
    <property type="entry name" value="Chitin_bind_1"/>
    <property type="match status" value="1"/>
</dbReference>
<dbReference type="GO" id="GO:0008061">
    <property type="term" value="F:chitin binding"/>
    <property type="evidence" value="ECO:0007669"/>
    <property type="project" value="UniProtKB-UniRule"/>
</dbReference>
<dbReference type="CDD" id="cd00035">
    <property type="entry name" value="ChtBD1"/>
    <property type="match status" value="1"/>
</dbReference>
<accession>A0A2R4PI98</accession>
<evidence type="ECO:0000259" key="12">
    <source>
        <dbReference type="PROSITE" id="PS51782"/>
    </source>
</evidence>
<evidence type="ECO:0000259" key="11">
    <source>
        <dbReference type="PROSITE" id="PS50941"/>
    </source>
</evidence>
<evidence type="ECO:0000256" key="9">
    <source>
        <dbReference type="RuleBase" id="RU000489"/>
    </source>
</evidence>
<dbReference type="GO" id="GO:0008843">
    <property type="term" value="F:endochitinase activity"/>
    <property type="evidence" value="ECO:0007669"/>
    <property type="project" value="UniProtKB-EC"/>
</dbReference>
<dbReference type="PROSITE" id="PS51910">
    <property type="entry name" value="GH18_2"/>
    <property type="match status" value="1"/>
</dbReference>
<dbReference type="InterPro" id="IPR001223">
    <property type="entry name" value="Glyco_hydro18_cat"/>
</dbReference>
<keyword evidence="5" id="KW-0119">Carbohydrate metabolism</keyword>
<dbReference type="Gene3D" id="3.10.50.10">
    <property type="match status" value="1"/>
</dbReference>
<evidence type="ECO:0000256" key="5">
    <source>
        <dbReference type="ARBA" id="ARBA00023277"/>
    </source>
</evidence>
<keyword evidence="6 9" id="KW-0326">Glycosidase</keyword>
<dbReference type="InterPro" id="IPR036861">
    <property type="entry name" value="Endochitinase-like_sf"/>
</dbReference>
<feature type="domain" description="Chitin-binding type-1" evidence="11">
    <location>
        <begin position="330"/>
        <end position="376"/>
    </location>
</feature>
<geneLocation type="plasmid" evidence="14">
    <name>unnamed</name>
</geneLocation>
<dbReference type="SUPFAM" id="SSF51445">
    <property type="entry name" value="(Trans)glycosidases"/>
    <property type="match status" value="1"/>
</dbReference>
<dbReference type="Pfam" id="PF00704">
    <property type="entry name" value="Glyco_hydro_18"/>
    <property type="match status" value="1"/>
</dbReference>
<feature type="domain" description="GH18" evidence="13">
    <location>
        <begin position="387"/>
        <end position="725"/>
    </location>
</feature>
<dbReference type="InterPro" id="IPR018371">
    <property type="entry name" value="Chitin-binding_1_CS"/>
</dbReference>
<dbReference type="InterPro" id="IPR011583">
    <property type="entry name" value="Chitinase_II/V-like_cat"/>
</dbReference>
<keyword evidence="14" id="KW-0614">Plasmid</keyword>
<evidence type="ECO:0000256" key="10">
    <source>
        <dbReference type="SAM" id="SignalP"/>
    </source>
</evidence>
<protein>
    <submittedName>
        <fullName evidence="14">Killer toxin subunit alpha/beta-like protein</fullName>
    </submittedName>
</protein>
<evidence type="ECO:0000256" key="4">
    <source>
        <dbReference type="ARBA" id="ARBA00023024"/>
    </source>
</evidence>
<dbReference type="InterPro" id="IPR001579">
    <property type="entry name" value="Glyco_hydro_18_chit_AS"/>
</dbReference>
<keyword evidence="3 9" id="KW-0378">Hydrolase</keyword>
<comment type="catalytic activity">
    <reaction evidence="1">
        <text>Random endo-hydrolysis of N-acetyl-beta-D-glucosaminide (1-&gt;4)-beta-linkages in chitin and chitodextrins.</text>
        <dbReference type="EC" id="3.2.1.14"/>
    </reaction>
</comment>
<dbReference type="SUPFAM" id="SSF57016">
    <property type="entry name" value="Plant lectins/antimicrobial peptides"/>
    <property type="match status" value="1"/>
</dbReference>
<keyword evidence="7" id="KW-0624">Polysaccharide degradation</keyword>
<keyword evidence="2 8" id="KW-0147">Chitin-binding</keyword>
<dbReference type="GO" id="GO:0006032">
    <property type="term" value="P:chitin catabolic process"/>
    <property type="evidence" value="ECO:0007669"/>
    <property type="project" value="UniProtKB-KW"/>
</dbReference>
<evidence type="ECO:0000256" key="3">
    <source>
        <dbReference type="ARBA" id="ARBA00022801"/>
    </source>
</evidence>
<dbReference type="Gene3D" id="3.20.20.80">
    <property type="entry name" value="Glycosidases"/>
    <property type="match status" value="1"/>
</dbReference>
<evidence type="ECO:0000256" key="6">
    <source>
        <dbReference type="ARBA" id="ARBA00023295"/>
    </source>
</evidence>
<evidence type="ECO:0000256" key="2">
    <source>
        <dbReference type="ARBA" id="ARBA00022669"/>
    </source>
</evidence>
<dbReference type="PROSITE" id="PS01095">
    <property type="entry name" value="GH18_1"/>
    <property type="match status" value="1"/>
</dbReference>
<dbReference type="Gene3D" id="3.30.60.10">
    <property type="entry name" value="Endochitinase-like"/>
    <property type="match status" value="1"/>
</dbReference>
<keyword evidence="10" id="KW-0732">Signal</keyword>
<dbReference type="PANTHER" id="PTHR47700">
    <property type="entry name" value="V CHITINASE, PUTATIVE (AFU_ORTHOLOGUE AFUA_6G13720)-RELATED"/>
    <property type="match status" value="1"/>
</dbReference>
<dbReference type="SMR" id="A0A2R4PI98"/>
<evidence type="ECO:0000256" key="8">
    <source>
        <dbReference type="PROSITE-ProRule" id="PRU00261"/>
    </source>
</evidence>
<dbReference type="InterPro" id="IPR001002">
    <property type="entry name" value="Chitin-bd_1"/>
</dbReference>
<dbReference type="SMART" id="SM00270">
    <property type="entry name" value="ChtBD1"/>
    <property type="match status" value="1"/>
</dbReference>
<dbReference type="InterPro" id="IPR018392">
    <property type="entry name" value="LysM"/>
</dbReference>
<feature type="disulfide bond" evidence="8">
    <location>
        <begin position="346"/>
        <end position="358"/>
    </location>
</feature>
<dbReference type="InterPro" id="IPR036779">
    <property type="entry name" value="LysM_dom_sf"/>
</dbReference>
<dbReference type="EMBL" id="MG491504">
    <property type="protein sequence ID" value="AVX51682.1"/>
    <property type="molecule type" value="Genomic_DNA"/>
</dbReference>
<dbReference type="Gene3D" id="3.10.350.10">
    <property type="entry name" value="LysM domain"/>
    <property type="match status" value="1"/>
</dbReference>
<dbReference type="InterPro" id="IPR053214">
    <property type="entry name" value="LysM12-like"/>
</dbReference>
<sequence>MFLFGTLLLYLGIVQAVYFSNTTSRLPDSRGISVMSTSAGCSGADEVARNLVYAWWDGPKTDQNKREVLEGIEYYRSAILGNTGITSRKWTNGRVHAFIWIGSMVQTRGIAENILPLIKEDVENSGAPNLVYLEYVDPDGDPMKGFGIAFETTGGGEGSMQRAVREWSKGKSYNTRTGSKTMSQKSMCYLSYANRRRIDNNEQAGNCDYVRMESGMDLTARTGVNGESLEGYNRNLDFTKLQAGQPVCYSIGKRPDFRPSQNADGSCKAYQVKQDESCASIAAQYFPLSVNEIESFNSENHQWKGCDKLQKDYKLCLSSGTPPRPTPNPLAECGPYAPGDLYNQPCPLNACCSEWGFCGLTEEFCEANICDSNCGYGSLPSIKASSFRKVAYWLDTNGPMHSDPQNIKDFDIVHYSFADINEDMSISVGNNFNVFKEITLKKIIAFGGWEFSTNPSTYQRFRDAVSDGKRDIFAQNIVNFMNEHNLDGVDFDWEYPEAPDIPNIPAGTKGDGLRYAKLMERVKELDSSKTVSVAIPASYWYLKGFPLKEMDKHVDYFVLMNYDYVGQWDYGKPNTGIGCHSDRSTTERAIKMIVKSGIDTTKVHGGLANYGRAFRLNDKNCKSYWCGFQGPSSPLPPGPITGTPGFLALSEIEQLSFNEKTFDSDSKCYIGTYNDGQDWVAWMDQDTIKDTENWYQNTLGFGGSALWLYNYYEENSEEYGSLTCELSANDNDDYDAACYELDDNTGIRPFNVPVPKINIRNILSIISRTKPDNDNKIYLSILTFLSAWKDINSDPSTYDKVKNDFNMIANIIGILSYNLDINEGSSASEIRKREDYYSVISIIIGSTYTSRYFQPGFHWGNTKSNDRDYIKSVNSKPSMNMYIEGISQTLLYTEQTIIDDWIFYEFFDYQNDIPFAQSSAPFIPACNEREYRAGETAVYNEENVRRILQYQAEEAGYDDICEFIEKADCLKPVYIVNINGQSPGVACNALRYVTRVADHGRLPYNELNKLNRNSIENHKIKRRRIVNAYKTSDIPSNNNLNYNIGKPWERDEFPPASTTNFEVYSGLYFNSVAFVEISDNWIDGQNLNRFFQRKSPGVSNTLASRQYIQNDWTEWFPNCNDEELNNMLGCNIPYICKKKTCSIATEGQDFYFLINIRDWEDCIKYLRKADFASSTSFKYNLFDILDKP</sequence>
<feature type="disulfide bond" evidence="8">
    <location>
        <begin position="351"/>
        <end position="365"/>
    </location>
</feature>
<dbReference type="GO" id="GO:0000272">
    <property type="term" value="P:polysaccharide catabolic process"/>
    <property type="evidence" value="ECO:0007669"/>
    <property type="project" value="UniProtKB-KW"/>
</dbReference>
<evidence type="ECO:0000256" key="1">
    <source>
        <dbReference type="ARBA" id="ARBA00000822"/>
    </source>
</evidence>
<organism evidence="14">
    <name type="scientific">Komagataella phaffii</name>
    <dbReference type="NCBI Taxonomy" id="460519"/>
    <lineage>
        <taxon>Eukaryota</taxon>
        <taxon>Fungi</taxon>
        <taxon>Dikarya</taxon>
        <taxon>Ascomycota</taxon>
        <taxon>Saccharomycotina</taxon>
        <taxon>Pichiomycetes</taxon>
        <taxon>Pichiales</taxon>
        <taxon>Pichiaceae</taxon>
        <taxon>Komagataella</taxon>
    </lineage>
</organism>
<dbReference type="AlphaFoldDB" id="A0A2R4PI98"/>
<dbReference type="SMART" id="SM00636">
    <property type="entry name" value="Glyco_18"/>
    <property type="match status" value="1"/>
</dbReference>
<dbReference type="SUPFAM" id="SSF54556">
    <property type="entry name" value="Chitinase insertion domain"/>
    <property type="match status" value="1"/>
</dbReference>
<reference evidence="14" key="2">
    <citation type="submission" date="2017-11" db="EMBL/GenBank/DDBJ databases">
        <authorList>
            <person name="Han C.G."/>
        </authorList>
    </citation>
    <scope>NUCLEOTIDE SEQUENCE</scope>
    <source>
        <strain evidence="14">CBS 7435</strain>
        <plasmid evidence="14">unnamed</plasmid>
    </source>
</reference>
<feature type="signal peptide" evidence="10">
    <location>
        <begin position="1"/>
        <end position="16"/>
    </location>
</feature>
<dbReference type="SMART" id="SM00257">
    <property type="entry name" value="LysM"/>
    <property type="match status" value="1"/>
</dbReference>
<dbReference type="PROSITE" id="PS51782">
    <property type="entry name" value="LYSM"/>
    <property type="match status" value="1"/>
</dbReference>
<dbReference type="InterPro" id="IPR029070">
    <property type="entry name" value="Chitinase_insertion_sf"/>
</dbReference>
<feature type="disulfide bond" evidence="8">
    <location>
        <begin position="370"/>
        <end position="374"/>
    </location>
</feature>
<dbReference type="PROSITE" id="PS50941">
    <property type="entry name" value="CHIT_BIND_I_2"/>
    <property type="match status" value="1"/>
</dbReference>
<dbReference type="InterPro" id="IPR017853">
    <property type="entry name" value="GH"/>
</dbReference>
<evidence type="ECO:0000313" key="14">
    <source>
        <dbReference type="EMBL" id="AVX51682.1"/>
    </source>
</evidence>
<dbReference type="PROSITE" id="PS00026">
    <property type="entry name" value="CHIT_BIND_I_1"/>
    <property type="match status" value="1"/>
</dbReference>